<dbReference type="EMBL" id="KT008627">
    <property type="protein sequence ID" value="AKV40744.1"/>
    <property type="molecule type" value="Genomic_DNA"/>
</dbReference>
<accession>A0A0K1R1F6</accession>
<dbReference type="Proteomes" id="UP000100290">
    <property type="component" value="Segment"/>
</dbReference>
<evidence type="ECO:0000313" key="2">
    <source>
        <dbReference type="EMBL" id="AIU39423.1"/>
    </source>
</evidence>
<sequence length="505" mass="58716">MRASEYLALSVVLSLGTGGAEGRVCTYRLGQLRDKFNTFGTDVWWFKYRPSLLRFWSTWASSIGMSRVVYSNQQGFNFGLLAYSQQENRGWTLKQCPELSRHLRSLQFLDAPRSKPRPWSPCRCLADEDIPYNFIGGHPMYFIGNRLHVVSNFDSRSCVCHPYEDENFSLTDDYAYQLTNHSDYDIVHHQKHITNCILDRFPERTINLPCEASCLRYHFRMKIVTDCLDQYGKSAPLIMVSEHYDPKMAHRCQHMPDANMCVYAFGTGVRWNLLLGEQCYGPIHLCDKIRRVPQRKVFRIKPRVPLVVDSAFDLLHYWGTHDLDKISIECRYKFSETLGKDWLNFNRFTLGHDDNTGWQARPFSGTTKTDLVAMDEYWSTSISYNFTNLSPSGIYACNASDGGPAESLSLQPFVVTTWIRYHISNKVITRQPGWNILQVTLSGFPAMVGNFTKAYNSTYALLPHTRPSSINYIYQYTAWFTDNVKRTRFYGHNEFETRRWTFKFT</sequence>
<evidence type="ECO:0000313" key="6">
    <source>
        <dbReference type="Proteomes" id="UP000240599"/>
    </source>
</evidence>
<reference evidence="5 6" key="1">
    <citation type="journal article" date="2015" name="J. Virol.">
        <title>The Genome of a Tortoise Herpesvirus (Testudinid Herpesvirus 3) Has a Novel Structure and Contains a Large Region That Is Not Required for Replication In Vitro or Virulence In Vivo.</title>
        <authorList>
            <person name="Gandar F."/>
            <person name="Wilkie G.S."/>
            <person name="Gatherer D."/>
            <person name="Kerr K."/>
            <person name="Marlier D."/>
            <person name="Diez M."/>
            <person name="Marschang R.E."/>
            <person name="Mast J."/>
            <person name="Dewals B.G."/>
            <person name="Davison A.J."/>
            <person name="Vanderplasschen A.F."/>
        </authorList>
    </citation>
    <scope>NUCLEOTIDE SEQUENCE [LARGE SCALE GENOMIC DNA]</scope>
    <source>
        <strain evidence="1 5">1976</strain>
        <strain evidence="2 6">4295/7R</strain>
    </source>
</reference>
<dbReference type="EMBL" id="KM924292">
    <property type="protein sequence ID" value="AIU39313.1"/>
    <property type="molecule type" value="Genomic_DNA"/>
</dbReference>
<dbReference type="KEGG" id="vg:26040145"/>
<organism evidence="3 4">
    <name type="scientific">Testudinid alphaherpesvirus 3</name>
    <dbReference type="NCBI Taxonomy" id="2560801"/>
    <lineage>
        <taxon>Viruses</taxon>
        <taxon>Duplodnaviria</taxon>
        <taxon>Heunggongvirae</taxon>
        <taxon>Peploviricota</taxon>
        <taxon>Herviviricetes</taxon>
        <taxon>Herpesvirales</taxon>
        <taxon>Orthoherpesviridae</taxon>
        <taxon>Alphaherpesvirinae</taxon>
        <taxon>Scutavirus</taxon>
        <taxon>Scutavirus testudinidalpha3</taxon>
    </lineage>
</organism>
<reference evidence="3 4" key="2">
    <citation type="journal article" date="2015" name="PLoS ONE">
        <title>A Genomic Approach to Unravel Host-Pathogen Interaction in Chelonians: The Example of Testudinid Herpesvirus 3.</title>
        <authorList>
            <person name="Origgi F.C."/>
            <person name="Tecilla M."/>
            <person name="Pilo P."/>
            <person name="Aloisio F."/>
            <person name="Otten P."/>
            <person name="Aguilar-Bultet L."/>
            <person name="Sattler U."/>
            <person name="Roccabianca P."/>
            <person name="Romero C.H."/>
            <person name="Bloom D.C."/>
            <person name="Jacobson E.R."/>
        </authorList>
    </citation>
    <scope>NUCLEOTIDE SEQUENCE [LARGE SCALE GENOMIC DNA]</scope>
    <source>
        <strain evidence="3">US1976/98</strain>
    </source>
</reference>
<evidence type="ECO:0000313" key="1">
    <source>
        <dbReference type="EMBL" id="AIU39313.1"/>
    </source>
</evidence>
<evidence type="ECO:0000313" key="3">
    <source>
        <dbReference type="EMBL" id="AKV40744.1"/>
    </source>
</evidence>
<keyword evidence="5" id="KW-1185">Reference proteome</keyword>
<evidence type="ECO:0000313" key="5">
    <source>
        <dbReference type="Proteomes" id="UP000208106"/>
    </source>
</evidence>
<gene>
    <name evidence="3" type="primary">ORF97</name>
    <name evidence="1" type="synonym">TE3</name>
</gene>
<dbReference type="Proteomes" id="UP000240599">
    <property type="component" value="Segment"/>
</dbReference>
<protein>
    <submittedName>
        <fullName evidence="1">Protein TE3</fullName>
    </submittedName>
</protein>
<proteinExistence type="predicted"/>
<evidence type="ECO:0000313" key="4">
    <source>
        <dbReference type="Proteomes" id="UP000100290"/>
    </source>
</evidence>
<dbReference type="Proteomes" id="UP000208106">
    <property type="component" value="Segment"/>
</dbReference>
<name>A0A0K1R1F6_9ALPH</name>
<dbReference type="EMBL" id="KM924293">
    <property type="protein sequence ID" value="AIU39423.1"/>
    <property type="molecule type" value="Genomic_DNA"/>
</dbReference>